<evidence type="ECO:0000256" key="6">
    <source>
        <dbReference type="ARBA" id="ARBA00031849"/>
    </source>
</evidence>
<dbReference type="RefSeq" id="XP_024701112.1">
    <property type="nucleotide sequence ID" value="XM_024851041.1"/>
</dbReference>
<gene>
    <name evidence="8" type="ORF">P170DRAFT_449418</name>
</gene>
<evidence type="ECO:0000256" key="3">
    <source>
        <dbReference type="ARBA" id="ARBA00016197"/>
    </source>
</evidence>
<dbReference type="InterPro" id="IPR011009">
    <property type="entry name" value="Kinase-like_dom_sf"/>
</dbReference>
<evidence type="ECO:0000256" key="1">
    <source>
        <dbReference type="ARBA" id="ARBA00004173"/>
    </source>
</evidence>
<dbReference type="Gene3D" id="3.30.200.20">
    <property type="entry name" value="Phosphorylase Kinase, domain 1"/>
    <property type="match status" value="1"/>
</dbReference>
<protein>
    <recommendedName>
        <fullName evidence="3">Altered inheritance of mitochondria protein 9, mitochondrial</fullName>
    </recommendedName>
    <alternativeName>
        <fullName evidence="6">Found in mitochondrial proteome protein 29</fullName>
    </alternativeName>
</protein>
<evidence type="ECO:0000313" key="8">
    <source>
        <dbReference type="EMBL" id="PLB45810.1"/>
    </source>
</evidence>
<comment type="subcellular location">
    <subcellularLocation>
        <location evidence="1">Mitochondrion</location>
    </subcellularLocation>
</comment>
<evidence type="ECO:0000256" key="2">
    <source>
        <dbReference type="ARBA" id="ARBA00005543"/>
    </source>
</evidence>
<dbReference type="GeneID" id="36558740"/>
<organism evidence="8 9">
    <name type="scientific">Aspergillus steynii IBT 23096</name>
    <dbReference type="NCBI Taxonomy" id="1392250"/>
    <lineage>
        <taxon>Eukaryota</taxon>
        <taxon>Fungi</taxon>
        <taxon>Dikarya</taxon>
        <taxon>Ascomycota</taxon>
        <taxon>Pezizomycotina</taxon>
        <taxon>Eurotiomycetes</taxon>
        <taxon>Eurotiomycetidae</taxon>
        <taxon>Eurotiales</taxon>
        <taxon>Aspergillaceae</taxon>
        <taxon>Aspergillus</taxon>
        <taxon>Aspergillus subgen. Circumdati</taxon>
    </lineage>
</organism>
<dbReference type="Proteomes" id="UP000234275">
    <property type="component" value="Unassembled WGS sequence"/>
</dbReference>
<dbReference type="InterPro" id="IPR002575">
    <property type="entry name" value="Aminoglycoside_PTrfase"/>
</dbReference>
<evidence type="ECO:0000256" key="5">
    <source>
        <dbReference type="ARBA" id="ARBA00023128"/>
    </source>
</evidence>
<reference evidence="8 9" key="1">
    <citation type="submission" date="2016-12" db="EMBL/GenBank/DDBJ databases">
        <title>The genomes of Aspergillus section Nigri reveals drivers in fungal speciation.</title>
        <authorList>
            <consortium name="DOE Joint Genome Institute"/>
            <person name="Vesth T.C."/>
            <person name="Nybo J."/>
            <person name="Theobald S."/>
            <person name="Brandl J."/>
            <person name="Frisvad J.C."/>
            <person name="Nielsen K.F."/>
            <person name="Lyhne E.K."/>
            <person name="Kogle M.E."/>
            <person name="Kuo A."/>
            <person name="Riley R."/>
            <person name="Clum A."/>
            <person name="Nolan M."/>
            <person name="Lipzen A."/>
            <person name="Salamov A."/>
            <person name="Henrissat B."/>
            <person name="Wiebenga A."/>
            <person name="De Vries R.P."/>
            <person name="Grigoriev I.V."/>
            <person name="Mortensen U.H."/>
            <person name="Andersen M.R."/>
            <person name="Baker S.E."/>
        </authorList>
    </citation>
    <scope>NUCLEOTIDE SEQUENCE [LARGE SCALE GENOMIC DNA]</scope>
    <source>
        <strain evidence="8 9">IBT 23096</strain>
    </source>
</reference>
<dbReference type="OrthoDB" id="2906425at2759"/>
<comment type="similarity">
    <text evidence="2">Belongs to the AIM9 family.</text>
</comment>
<keyword evidence="9" id="KW-1185">Reference proteome</keyword>
<name>A0A2I2FYU2_9EURO</name>
<evidence type="ECO:0000259" key="7">
    <source>
        <dbReference type="Pfam" id="PF01636"/>
    </source>
</evidence>
<comment type="caution">
    <text evidence="8">The sequence shown here is derived from an EMBL/GenBank/DDBJ whole genome shotgun (WGS) entry which is preliminary data.</text>
</comment>
<dbReference type="VEuPathDB" id="FungiDB:P170DRAFT_449418"/>
<accession>A0A2I2FYU2</accession>
<keyword evidence="4" id="KW-0809">Transit peptide</keyword>
<dbReference type="PANTHER" id="PTHR36091">
    <property type="entry name" value="ALTERED INHERITANCE OF MITOCHONDRIA PROTEIN 9, MITOCHONDRIAL"/>
    <property type="match status" value="1"/>
</dbReference>
<dbReference type="GO" id="GO:0005739">
    <property type="term" value="C:mitochondrion"/>
    <property type="evidence" value="ECO:0007669"/>
    <property type="project" value="UniProtKB-SubCell"/>
</dbReference>
<dbReference type="InterPro" id="IPR051035">
    <property type="entry name" value="Mito_inheritance_9"/>
</dbReference>
<dbReference type="PANTHER" id="PTHR36091:SF1">
    <property type="entry name" value="ALTERED INHERITANCE OF MITOCHONDRIA PROTEIN 9, MITOCHONDRIAL"/>
    <property type="match status" value="1"/>
</dbReference>
<sequence length="516" mass="58935">MQSLKKFFRRQPLCITVSIGKPISREDVFQYTNGRFLLDEETQLSKRYVRFDIDRLCDVISSIGGAEKSPVSKINKLEGGFSKALLMATENGSEYVVKIPCPNAGRPKYCTASEVAVLNFVRSRTSIPAPRAISWSSDVTNPVGAEYIVMEKVPGVQMFKKWDEMGESNRIPLIKRLTQWECELSAIKLPAYGSLYYGSSLPGSEAISLDPSMDPEGEFCIGPACDSSWLRKTLSDMGKSLIERSIFRARGPSNTHLPAYLRDSPDNHLVLLDMAKRIMPIIGRNSKLLEKSQPTLWHTDLRMGNIFVSEKKPDEVTGFIDWQNTSVYPRFLQARFPVFLAPPKGYQEGLVMSKLPPDFEQMDSQHKELAMYNKTKATWTKAYEKATKAPMEIKELFRRCGETWEEGLIPLREVMIEIFLGQEDLEFPTKASPVSFTDEEITQHKEALSIYTEWHEMRSFAKEVLDTDDEGWVAPERDFDEIRSRNEMLPDYYISTQVSTRAPNEVKRTWPFPTHV</sequence>
<dbReference type="AlphaFoldDB" id="A0A2I2FYU2"/>
<feature type="domain" description="Aminoglycoside phosphotransferase" evidence="7">
    <location>
        <begin position="74"/>
        <end position="330"/>
    </location>
</feature>
<dbReference type="SUPFAM" id="SSF56112">
    <property type="entry name" value="Protein kinase-like (PK-like)"/>
    <property type="match status" value="1"/>
</dbReference>
<keyword evidence="5" id="KW-0496">Mitochondrion</keyword>
<dbReference type="Pfam" id="PF01636">
    <property type="entry name" value="APH"/>
    <property type="match status" value="1"/>
</dbReference>
<evidence type="ECO:0000313" key="9">
    <source>
        <dbReference type="Proteomes" id="UP000234275"/>
    </source>
</evidence>
<dbReference type="Gene3D" id="3.90.1200.10">
    <property type="match status" value="1"/>
</dbReference>
<proteinExistence type="inferred from homology"/>
<evidence type="ECO:0000256" key="4">
    <source>
        <dbReference type="ARBA" id="ARBA00022946"/>
    </source>
</evidence>
<dbReference type="EMBL" id="MSFO01000007">
    <property type="protein sequence ID" value="PLB45810.1"/>
    <property type="molecule type" value="Genomic_DNA"/>
</dbReference>